<dbReference type="AlphaFoldDB" id="A0A285D471"/>
<evidence type="ECO:0000313" key="2">
    <source>
        <dbReference type="Proteomes" id="UP000219467"/>
    </source>
</evidence>
<reference evidence="2" key="1">
    <citation type="submission" date="2017-08" db="EMBL/GenBank/DDBJ databases">
        <authorList>
            <person name="Varghese N."/>
            <person name="Submissions S."/>
        </authorList>
    </citation>
    <scope>NUCLEOTIDE SEQUENCE [LARGE SCALE GENOMIC DNA]</scope>
    <source>
        <strain evidence="2">JA234</strain>
    </source>
</reference>
<organism evidence="1 2">
    <name type="scientific">Cereibacter ovatus</name>
    <dbReference type="NCBI Taxonomy" id="439529"/>
    <lineage>
        <taxon>Bacteria</taxon>
        <taxon>Pseudomonadati</taxon>
        <taxon>Pseudomonadota</taxon>
        <taxon>Alphaproteobacteria</taxon>
        <taxon>Rhodobacterales</taxon>
        <taxon>Paracoccaceae</taxon>
        <taxon>Cereibacter</taxon>
    </lineage>
</organism>
<protein>
    <submittedName>
        <fullName evidence="1">Uncharacterized protein</fullName>
    </submittedName>
</protein>
<accession>A0A285D471</accession>
<keyword evidence="2" id="KW-1185">Reference proteome</keyword>
<sequence>MKPEEIRKHLLAQAPVEETLSFLTSEFMPAVVARLNEIGTRRRMALYGGDRVPENERNLTDVRNRMSLLIEYKLAWIGNDILSEAKIGDFFWTNVVANRFPDLEVRSTNGSRGIRVEVKCLEAVAEEKSANFDTLKKDLNPDTDFVAVFLWEWFRDQAAVAWDRAPKILKCYVFHASSLAELRDYNWLNNPPNGLGNGFQGYDFRFAVNCNDGTYNEEEGNYGKLLRIWPSGAIYAPGLSPLLRETSTLCRAFEEDVIWSGFEVLAADILNKFGGGGVVPLSNAAGQTAGFRNTKIGMILKRRAPKAKEQVDACKLAGVKRAVVLTDKYQWSDNELIGNRLVRRDQGRKPKHLISRLSENSAL</sequence>
<dbReference type="EMBL" id="OAOQ01000023">
    <property type="protein sequence ID" value="SNX74485.1"/>
    <property type="molecule type" value="Genomic_DNA"/>
</dbReference>
<dbReference type="OrthoDB" id="10013247at2"/>
<evidence type="ECO:0000313" key="1">
    <source>
        <dbReference type="EMBL" id="SNX74485.1"/>
    </source>
</evidence>
<dbReference type="Proteomes" id="UP000219467">
    <property type="component" value="Unassembled WGS sequence"/>
</dbReference>
<dbReference type="RefSeq" id="WP_141400088.1">
    <property type="nucleotide sequence ID" value="NZ_OAOQ01000023.1"/>
</dbReference>
<proteinExistence type="predicted"/>
<name>A0A285D471_9RHOB</name>
<gene>
    <name evidence="1" type="ORF">SAMN05878503_1233</name>
</gene>